<accession>A0A0B7BWI0</accession>
<protein>
    <submittedName>
        <fullName evidence="1">Uncharacterized protein</fullName>
    </submittedName>
</protein>
<name>A0A0B7BWI0_9EUPU</name>
<dbReference type="EMBL" id="HACG01049640">
    <property type="protein sequence ID" value="CEK96505.1"/>
    <property type="molecule type" value="Transcribed_RNA"/>
</dbReference>
<reference evidence="1" key="1">
    <citation type="submission" date="2014-12" db="EMBL/GenBank/DDBJ databases">
        <title>Insight into the proteome of Arion vulgaris.</title>
        <authorList>
            <person name="Aradska J."/>
            <person name="Bulat T."/>
            <person name="Smidak R."/>
            <person name="Sarate P."/>
            <person name="Gangsoo J."/>
            <person name="Sialana F."/>
            <person name="Bilban M."/>
            <person name="Lubec G."/>
        </authorList>
    </citation>
    <scope>NUCLEOTIDE SEQUENCE</scope>
    <source>
        <tissue evidence="1">Skin</tissue>
    </source>
</reference>
<proteinExistence type="predicted"/>
<dbReference type="AlphaFoldDB" id="A0A0B7BWI0"/>
<sequence length="132" mass="15063">MARKYLECFSGLCFLGKDNDINVNANGYSQLLCTEETETSLTVTKVNAVENNVNDYFQPINSYQRSQTSTTPQQHHVHVSNKLRCKKICKRIKEVLRSTWKWCKLGSVAVIPNITPFVMIHPFQVQDISIVA</sequence>
<evidence type="ECO:0000313" key="1">
    <source>
        <dbReference type="EMBL" id="CEK96505.1"/>
    </source>
</evidence>
<organism evidence="1">
    <name type="scientific">Arion vulgaris</name>
    <dbReference type="NCBI Taxonomy" id="1028688"/>
    <lineage>
        <taxon>Eukaryota</taxon>
        <taxon>Metazoa</taxon>
        <taxon>Spiralia</taxon>
        <taxon>Lophotrochozoa</taxon>
        <taxon>Mollusca</taxon>
        <taxon>Gastropoda</taxon>
        <taxon>Heterobranchia</taxon>
        <taxon>Euthyneura</taxon>
        <taxon>Panpulmonata</taxon>
        <taxon>Eupulmonata</taxon>
        <taxon>Stylommatophora</taxon>
        <taxon>Helicina</taxon>
        <taxon>Arionoidea</taxon>
        <taxon>Arionidae</taxon>
        <taxon>Arion</taxon>
    </lineage>
</organism>
<gene>
    <name evidence="1" type="primary">ORF212318</name>
</gene>